<comment type="caution">
    <text evidence="1">The sequence shown here is derived from an EMBL/GenBank/DDBJ whole genome shotgun (WGS) entry which is preliminary data.</text>
</comment>
<evidence type="ECO:0000313" key="2">
    <source>
        <dbReference type="Proteomes" id="UP000318815"/>
    </source>
</evidence>
<organism evidence="1 2">
    <name type="scientific">Chitinophaga pinensis</name>
    <dbReference type="NCBI Taxonomy" id="79329"/>
    <lineage>
        <taxon>Bacteria</taxon>
        <taxon>Pseudomonadati</taxon>
        <taxon>Bacteroidota</taxon>
        <taxon>Chitinophagia</taxon>
        <taxon>Chitinophagales</taxon>
        <taxon>Chitinophagaceae</taxon>
        <taxon>Chitinophaga</taxon>
    </lineage>
</organism>
<dbReference type="RefSeq" id="WP_146308435.1">
    <property type="nucleotide sequence ID" value="NZ_VOHS01000083.1"/>
</dbReference>
<sequence length="148" mass="17211">MDTVATRIDGLGAPNMYKAFDMSDDSKDTTYIIFKFVFFRPGSEASKRRKSGRYYSSPELPGLDSMILRMMDSTVRVRLQQIGLNSKFHIILSDLGDKIGVMRDPESPGYVSELYTYNLEYRRRCQIQVESITGYVWYQMRYYLLSSC</sequence>
<dbReference type="EMBL" id="VOHS01000083">
    <property type="protein sequence ID" value="TWV90290.1"/>
    <property type="molecule type" value="Genomic_DNA"/>
</dbReference>
<reference evidence="1 2" key="1">
    <citation type="submission" date="2019-08" db="EMBL/GenBank/DDBJ databases">
        <title>Whole genome sequencing of chitin degrading bacteria Chitinophaga pinensis YS16.</title>
        <authorList>
            <person name="Singh R.P."/>
            <person name="Manchanda G."/>
            <person name="Maurya I.K."/>
            <person name="Joshi N.K."/>
            <person name="Srivastava A.K."/>
        </authorList>
    </citation>
    <scope>NUCLEOTIDE SEQUENCE [LARGE SCALE GENOMIC DNA]</scope>
    <source>
        <strain evidence="1 2">YS-16</strain>
    </source>
</reference>
<evidence type="ECO:0000313" key="1">
    <source>
        <dbReference type="EMBL" id="TWV90290.1"/>
    </source>
</evidence>
<keyword evidence="2" id="KW-1185">Reference proteome</keyword>
<dbReference type="Proteomes" id="UP000318815">
    <property type="component" value="Unassembled WGS sequence"/>
</dbReference>
<gene>
    <name evidence="1" type="ORF">FEF09_29585</name>
</gene>
<protein>
    <submittedName>
        <fullName evidence="1">Uncharacterized protein</fullName>
    </submittedName>
</protein>
<dbReference type="OrthoDB" id="9804645at2"/>
<name>A0A5C6LN69_9BACT</name>
<dbReference type="AlphaFoldDB" id="A0A5C6LN69"/>
<accession>A0A5C6LN69</accession>
<proteinExistence type="predicted"/>